<dbReference type="AlphaFoldDB" id="A0A9P9YJG8"/>
<reference evidence="4" key="1">
    <citation type="journal article" date="2023" name="Genome Biol. Evol.">
        <title>Long-read-based Genome Assembly of Drosophila gunungcola Reveals Fewer Chemosensory Genes in Flower-breeding Species.</title>
        <authorList>
            <person name="Negi A."/>
            <person name="Liao B.Y."/>
            <person name="Yeh S.D."/>
        </authorList>
    </citation>
    <scope>NUCLEOTIDE SEQUENCE</scope>
    <source>
        <strain evidence="4">Sukarami</strain>
    </source>
</reference>
<dbReference type="InterPro" id="IPR025259">
    <property type="entry name" value="CCDC34/181"/>
</dbReference>
<dbReference type="InterPro" id="IPR045323">
    <property type="entry name" value="CCDC34"/>
</dbReference>
<evidence type="ECO:0000259" key="3">
    <source>
        <dbReference type="Pfam" id="PF13904"/>
    </source>
</evidence>
<evidence type="ECO:0000256" key="1">
    <source>
        <dbReference type="SAM" id="Coils"/>
    </source>
</evidence>
<proteinExistence type="predicted"/>
<keyword evidence="1" id="KW-0175">Coiled coil</keyword>
<gene>
    <name evidence="4" type="ORF">M5D96_009166</name>
</gene>
<feature type="region of interest" description="Disordered" evidence="2">
    <location>
        <begin position="373"/>
        <end position="406"/>
    </location>
</feature>
<feature type="compositionally biased region" description="Basic and acidic residues" evidence="2">
    <location>
        <begin position="64"/>
        <end position="77"/>
    </location>
</feature>
<feature type="region of interest" description="Disordered" evidence="2">
    <location>
        <begin position="130"/>
        <end position="155"/>
    </location>
</feature>
<dbReference type="Pfam" id="PF13904">
    <property type="entry name" value="CCDC34"/>
    <property type="match status" value="1"/>
</dbReference>
<feature type="domain" description="Coiled-coil" evidence="3">
    <location>
        <begin position="319"/>
        <end position="492"/>
    </location>
</feature>
<feature type="compositionally biased region" description="Acidic residues" evidence="2">
    <location>
        <begin position="130"/>
        <end position="141"/>
    </location>
</feature>
<dbReference type="Proteomes" id="UP001059596">
    <property type="component" value="Unassembled WGS sequence"/>
</dbReference>
<keyword evidence="5" id="KW-1185">Reference proteome</keyword>
<feature type="region of interest" description="Disordered" evidence="2">
    <location>
        <begin position="236"/>
        <end position="263"/>
    </location>
</feature>
<evidence type="ECO:0000313" key="4">
    <source>
        <dbReference type="EMBL" id="KAI8038125.1"/>
    </source>
</evidence>
<feature type="compositionally biased region" description="Basic and acidic residues" evidence="2">
    <location>
        <begin position="142"/>
        <end position="153"/>
    </location>
</feature>
<feature type="compositionally biased region" description="Low complexity" evidence="2">
    <location>
        <begin position="381"/>
        <end position="394"/>
    </location>
</feature>
<feature type="coiled-coil region" evidence="1">
    <location>
        <begin position="328"/>
        <end position="360"/>
    </location>
</feature>
<evidence type="ECO:0000313" key="5">
    <source>
        <dbReference type="Proteomes" id="UP001059596"/>
    </source>
</evidence>
<protein>
    <recommendedName>
        <fullName evidence="3">Coiled-coil domain-containing protein</fullName>
    </recommendedName>
</protein>
<feature type="compositionally biased region" description="Basic and acidic residues" evidence="2">
    <location>
        <begin position="254"/>
        <end position="263"/>
    </location>
</feature>
<sequence length="505" mass="56024">MAFVARRSSDGSVVDRQQVSGRHTLRPLSSSDISDEEAESVLGYTNRTHGAPTVRFVGQAEGETDVRGEVEPEKETTDADADLPYEDSLEDRIDLSGSETDSITSFCNQLDEEEANDALHSDMFNFADEDADDLDDVDPEEVDHKSRMRKADDAAATDTETVMNFDQDVQSLSSFDSCTPTVTQRAEELDNLDSLSGRTFFKPDTHSLDNISGKTFFKPDQSDGLSGRTFLKQAAAASKDLGGESDHSQLSSRTYDRSQRLHDGSSLSTCSWSSMYGGALQPADGHGGNVVPSLSLTSGASDTSTFYKGLEETKGHQGQAAFEDWKARKAAQKQKSLLAAKLEREKREAEAAQRQRLSQERFQEWCRSKEQQQQLLRKKASSQSSSGSSSSGSGSMSGSGFGSAMVPPEVTNLRIKEWQRIKKEQQQGERERLRRLEDNKQKLEEERKKRSQGAWKNWMKQVDKRAKPVPLNQGFDTLRGTISSIYINPVQWVSNIDPQESGRSL</sequence>
<feature type="region of interest" description="Disordered" evidence="2">
    <location>
        <begin position="423"/>
        <end position="455"/>
    </location>
</feature>
<dbReference type="PANTHER" id="PTHR23247">
    <property type="entry name" value="NY-REN-41 ANTIGEN L15 -RELATED"/>
    <property type="match status" value="1"/>
</dbReference>
<accession>A0A9P9YJG8</accession>
<dbReference type="PANTHER" id="PTHR23247:SF2">
    <property type="entry name" value="COILED-COIL DOMAIN-CONTAINING PROTEIN 34"/>
    <property type="match status" value="1"/>
</dbReference>
<name>A0A9P9YJG8_9MUSC</name>
<dbReference type="EMBL" id="JAMKOV010000009">
    <property type="protein sequence ID" value="KAI8038125.1"/>
    <property type="molecule type" value="Genomic_DNA"/>
</dbReference>
<feature type="compositionally biased region" description="Basic and acidic residues" evidence="2">
    <location>
        <begin position="423"/>
        <end position="448"/>
    </location>
</feature>
<evidence type="ECO:0000256" key="2">
    <source>
        <dbReference type="SAM" id="MobiDB-lite"/>
    </source>
</evidence>
<organism evidence="4 5">
    <name type="scientific">Drosophila gunungcola</name>
    <name type="common">fruit fly</name>
    <dbReference type="NCBI Taxonomy" id="103775"/>
    <lineage>
        <taxon>Eukaryota</taxon>
        <taxon>Metazoa</taxon>
        <taxon>Ecdysozoa</taxon>
        <taxon>Arthropoda</taxon>
        <taxon>Hexapoda</taxon>
        <taxon>Insecta</taxon>
        <taxon>Pterygota</taxon>
        <taxon>Neoptera</taxon>
        <taxon>Endopterygota</taxon>
        <taxon>Diptera</taxon>
        <taxon>Brachycera</taxon>
        <taxon>Muscomorpha</taxon>
        <taxon>Ephydroidea</taxon>
        <taxon>Drosophilidae</taxon>
        <taxon>Drosophila</taxon>
        <taxon>Sophophora</taxon>
    </lineage>
</organism>
<comment type="caution">
    <text evidence="4">The sequence shown here is derived from an EMBL/GenBank/DDBJ whole genome shotgun (WGS) entry which is preliminary data.</text>
</comment>
<feature type="region of interest" description="Disordered" evidence="2">
    <location>
        <begin position="1"/>
        <end position="84"/>
    </location>
</feature>